<evidence type="ECO:0000313" key="1">
    <source>
        <dbReference type="EMBL" id="WKK79209.2"/>
    </source>
</evidence>
<protein>
    <submittedName>
        <fullName evidence="1">Uncharacterized protein</fullName>
    </submittedName>
</protein>
<sequence>MIYIFLSICFQLISINSTSTFDQFFKASLDNYLSKPLDFPANLENEILYRCIYDFNNDGLNDVALSGQKSGVFGKGGGEWYIYFQGDSFKSNESQKTMLLGCDFSGIIDQNKILFFNSYGCCAGELIEYTFYGNSFEMISKTLENSEKYDLWSEINKSFEKLDKLPFQEIKYSDLIEGKAWNDK</sequence>
<gene>
    <name evidence="1" type="ORF">QYS47_17340</name>
</gene>
<dbReference type="RefSeq" id="WP_322347102.1">
    <property type="nucleotide sequence ID" value="NZ_CP129968.2"/>
</dbReference>
<proteinExistence type="predicted"/>
<dbReference type="KEGG" id="marp:QYS47_17340"/>
<name>A0AA49J956_9BACT</name>
<dbReference type="AlphaFoldDB" id="A0AA49J956"/>
<dbReference type="EMBL" id="CP129968">
    <property type="protein sequence ID" value="WKK79209.2"/>
    <property type="molecule type" value="Genomic_DNA"/>
</dbReference>
<reference evidence="1" key="1">
    <citation type="submission" date="2023-08" db="EMBL/GenBank/DDBJ databases">
        <title>Comparative genomics and taxonomic characterization of three novel marine species of genus Marivirga.</title>
        <authorList>
            <person name="Muhammad N."/>
            <person name="Kim S.-G."/>
        </authorList>
    </citation>
    <scope>NUCLEOTIDE SEQUENCE</scope>
    <source>
        <strain evidence="1">BKB1-2</strain>
    </source>
</reference>
<dbReference type="Proteomes" id="UP001232019">
    <property type="component" value="Chromosome"/>
</dbReference>
<organism evidence="1">
    <name type="scientific">Marivirga arenosa</name>
    <dbReference type="NCBI Taxonomy" id="3059076"/>
    <lineage>
        <taxon>Bacteria</taxon>
        <taxon>Pseudomonadati</taxon>
        <taxon>Bacteroidota</taxon>
        <taxon>Cytophagia</taxon>
        <taxon>Cytophagales</taxon>
        <taxon>Marivirgaceae</taxon>
        <taxon>Marivirga</taxon>
    </lineage>
</organism>
<accession>A0AA49J956</accession>